<protein>
    <submittedName>
        <fullName evidence="2">Lipoprotein, putative</fullName>
    </submittedName>
</protein>
<feature type="region of interest" description="Disordered" evidence="1">
    <location>
        <begin position="249"/>
        <end position="268"/>
    </location>
</feature>
<dbReference type="Proteomes" id="UP000004095">
    <property type="component" value="Unassembled WGS sequence"/>
</dbReference>
<proteinExistence type="predicted"/>
<keyword evidence="2" id="KW-0449">Lipoprotein</keyword>
<dbReference type="EMBL" id="AAWS01000007">
    <property type="protein sequence ID" value="EAY30304.1"/>
    <property type="molecule type" value="Genomic_DNA"/>
</dbReference>
<name>A1ZH35_MICM2</name>
<evidence type="ECO:0000256" key="1">
    <source>
        <dbReference type="SAM" id="MobiDB-lite"/>
    </source>
</evidence>
<organism evidence="2 3">
    <name type="scientific">Microscilla marina ATCC 23134</name>
    <dbReference type="NCBI Taxonomy" id="313606"/>
    <lineage>
        <taxon>Bacteria</taxon>
        <taxon>Pseudomonadati</taxon>
        <taxon>Bacteroidota</taxon>
        <taxon>Cytophagia</taxon>
        <taxon>Cytophagales</taxon>
        <taxon>Microscillaceae</taxon>
        <taxon>Microscilla</taxon>
    </lineage>
</organism>
<comment type="caution">
    <text evidence="2">The sequence shown here is derived from an EMBL/GenBank/DDBJ whole genome shotgun (WGS) entry which is preliminary data.</text>
</comment>
<evidence type="ECO:0000313" key="2">
    <source>
        <dbReference type="EMBL" id="EAY30304.1"/>
    </source>
</evidence>
<accession>A1ZH35</accession>
<evidence type="ECO:0000313" key="3">
    <source>
        <dbReference type="Proteomes" id="UP000004095"/>
    </source>
</evidence>
<dbReference type="Pfam" id="PF11301">
    <property type="entry name" value="DUF3103"/>
    <property type="match status" value="1"/>
</dbReference>
<keyword evidence="3" id="KW-1185">Reference proteome</keyword>
<gene>
    <name evidence="2" type="ORF">M23134_08128</name>
</gene>
<sequence>MRKPFIRNILLAVTLTYGMLACNQRQQEVSPQPNVVLSKANIVTDLDQDMADFAQALAKSLESADLRNFVKQEAAKRFDGDYDILFGKASSAKIAGKSFRQYIEANLPTNKQRTTNKEVLIDRILSQNPLLNIAVPVHLHNWKTGVYTPKVAVLPEGYDDRTTSHIKAFDASGKAYWIDAQNEPDEPVIVVGWNERLKTSGQYQQYLQSNKRLIALCEEEMKRKTPYYTMPNGRESFYIIEPCDGGGLGGGGGSTGGSGPTGGDPNPGCYRSIDKVERLNGMYFTKAGLNYYEGWPAGAPEVDVRIFVGDIAHNFTKEKEVRFYDNLEPRKRKDIKDKWWNPGNKSLFMWDEDKVGQVFLAHFVEDDQQIKILNREIPIPIKFIPFVNVTVTIKIDSRDEEIGYMIVDQCAAPPDTKDGRASYNVNQYFSFSLSR</sequence>
<dbReference type="RefSeq" id="WP_002695232.1">
    <property type="nucleotide sequence ID" value="NZ_AAWS01000007.1"/>
</dbReference>
<feature type="compositionally biased region" description="Gly residues" evidence="1">
    <location>
        <begin position="249"/>
        <end position="262"/>
    </location>
</feature>
<dbReference type="PROSITE" id="PS51257">
    <property type="entry name" value="PROKAR_LIPOPROTEIN"/>
    <property type="match status" value="1"/>
</dbReference>
<reference evidence="2 3" key="1">
    <citation type="submission" date="2007-01" db="EMBL/GenBank/DDBJ databases">
        <authorList>
            <person name="Haygood M."/>
            <person name="Podell S."/>
            <person name="Anderson C."/>
            <person name="Hopkinson B."/>
            <person name="Roe K."/>
            <person name="Barbeau K."/>
            <person name="Gaasterland T."/>
            <person name="Ferriera S."/>
            <person name="Johnson J."/>
            <person name="Kravitz S."/>
            <person name="Beeson K."/>
            <person name="Sutton G."/>
            <person name="Rogers Y.-H."/>
            <person name="Friedman R."/>
            <person name="Frazier M."/>
            <person name="Venter J.C."/>
        </authorList>
    </citation>
    <scope>NUCLEOTIDE SEQUENCE [LARGE SCALE GENOMIC DNA]</scope>
    <source>
        <strain evidence="2 3">ATCC 23134</strain>
    </source>
</reference>
<dbReference type="InterPro" id="IPR021452">
    <property type="entry name" value="DUF3103"/>
</dbReference>
<dbReference type="AlphaFoldDB" id="A1ZH35"/>
<dbReference type="eggNOG" id="ENOG5032X6H">
    <property type="taxonomic scope" value="Bacteria"/>
</dbReference>